<feature type="domain" description="N-acetyltransferase" evidence="1">
    <location>
        <begin position="3"/>
        <end position="159"/>
    </location>
</feature>
<evidence type="ECO:0000313" key="2">
    <source>
        <dbReference type="EMBL" id="AST90736.1"/>
    </source>
</evidence>
<dbReference type="InterPro" id="IPR016181">
    <property type="entry name" value="Acyl_CoA_acyltransferase"/>
</dbReference>
<keyword evidence="2" id="KW-0808">Transferase</keyword>
<dbReference type="GO" id="GO:0016747">
    <property type="term" value="F:acyltransferase activity, transferring groups other than amino-acyl groups"/>
    <property type="evidence" value="ECO:0007669"/>
    <property type="project" value="InterPro"/>
</dbReference>
<dbReference type="Proteomes" id="UP000215224">
    <property type="component" value="Chromosome"/>
</dbReference>
<dbReference type="PROSITE" id="PS51186">
    <property type="entry name" value="GNAT"/>
    <property type="match status" value="1"/>
</dbReference>
<dbReference type="RefSeq" id="WP_066412106.1">
    <property type="nucleotide sequence ID" value="NZ_CP018866.1"/>
</dbReference>
<organism evidence="2 3">
    <name type="scientific">Sutcliffiella cohnii</name>
    <dbReference type="NCBI Taxonomy" id="33932"/>
    <lineage>
        <taxon>Bacteria</taxon>
        <taxon>Bacillati</taxon>
        <taxon>Bacillota</taxon>
        <taxon>Bacilli</taxon>
        <taxon>Bacillales</taxon>
        <taxon>Bacillaceae</taxon>
        <taxon>Sutcliffiella</taxon>
    </lineage>
</organism>
<dbReference type="KEGG" id="bcoh:BC6307_05280"/>
<reference evidence="2 3" key="1">
    <citation type="submission" date="2016-12" db="EMBL/GenBank/DDBJ databases">
        <title>The whole genome sequencing and assembly of Bacillus cohnii DSM 6307T strain.</title>
        <authorList>
            <person name="Lee Y.-J."/>
            <person name="Yi H."/>
            <person name="Bahn Y.-S."/>
            <person name="Kim J.F."/>
            <person name="Lee D.-W."/>
        </authorList>
    </citation>
    <scope>NUCLEOTIDE SEQUENCE [LARGE SCALE GENOMIC DNA]</scope>
    <source>
        <strain evidence="2 3">DSM 6307</strain>
    </source>
</reference>
<evidence type="ECO:0000313" key="3">
    <source>
        <dbReference type="Proteomes" id="UP000215224"/>
    </source>
</evidence>
<dbReference type="AlphaFoldDB" id="A0A223KMV9"/>
<dbReference type="CDD" id="cd04301">
    <property type="entry name" value="NAT_SF"/>
    <property type="match status" value="1"/>
</dbReference>
<dbReference type="SUPFAM" id="SSF55729">
    <property type="entry name" value="Acyl-CoA N-acyltransferases (Nat)"/>
    <property type="match status" value="1"/>
</dbReference>
<proteinExistence type="predicted"/>
<gene>
    <name evidence="2" type="ORF">BC6307_05280</name>
</gene>
<keyword evidence="3" id="KW-1185">Reference proteome</keyword>
<dbReference type="STRING" id="1314751.GCA_001591425_00676"/>
<sequence>MNIFIREEQTQDYKNVEQVIKSAFANVSISDQTEHNLVANIRNSGAYIRELSLVAIDKDTEQIVGHILYSKIAIINEEHSIESLALAPVSVIPTYQKKGVGKLLIEESLRIASKLGYESVIVLGHPNYYPKFGFQKASRWGIKAPFHVPDEVFMALELKKDALKNVSGVVEYSKAFL</sequence>
<evidence type="ECO:0000259" key="1">
    <source>
        <dbReference type="PROSITE" id="PS51186"/>
    </source>
</evidence>
<dbReference type="Gene3D" id="3.40.630.30">
    <property type="match status" value="1"/>
</dbReference>
<name>A0A223KMV9_9BACI</name>
<dbReference type="EMBL" id="CP018866">
    <property type="protein sequence ID" value="AST90736.1"/>
    <property type="molecule type" value="Genomic_DNA"/>
</dbReference>
<dbReference type="InterPro" id="IPR000182">
    <property type="entry name" value="GNAT_dom"/>
</dbReference>
<accession>A0A223KMV9</accession>
<protein>
    <submittedName>
        <fullName evidence="2">GNAT family N-acetyltransferase</fullName>
    </submittedName>
</protein>
<dbReference type="Pfam" id="PF13508">
    <property type="entry name" value="Acetyltransf_7"/>
    <property type="match status" value="1"/>
</dbReference>